<gene>
    <name evidence="1" type="ORF">M9H77_33965</name>
</gene>
<organism evidence="1 2">
    <name type="scientific">Catharanthus roseus</name>
    <name type="common">Madagascar periwinkle</name>
    <name type="synonym">Vinca rosea</name>
    <dbReference type="NCBI Taxonomy" id="4058"/>
    <lineage>
        <taxon>Eukaryota</taxon>
        <taxon>Viridiplantae</taxon>
        <taxon>Streptophyta</taxon>
        <taxon>Embryophyta</taxon>
        <taxon>Tracheophyta</taxon>
        <taxon>Spermatophyta</taxon>
        <taxon>Magnoliopsida</taxon>
        <taxon>eudicotyledons</taxon>
        <taxon>Gunneridae</taxon>
        <taxon>Pentapetalae</taxon>
        <taxon>asterids</taxon>
        <taxon>lamiids</taxon>
        <taxon>Gentianales</taxon>
        <taxon>Apocynaceae</taxon>
        <taxon>Rauvolfioideae</taxon>
        <taxon>Vinceae</taxon>
        <taxon>Catharanthinae</taxon>
        <taxon>Catharanthus</taxon>
    </lineage>
</organism>
<protein>
    <submittedName>
        <fullName evidence="1">Uncharacterized protein</fullName>
    </submittedName>
</protein>
<comment type="caution">
    <text evidence="1">The sequence shown here is derived from an EMBL/GenBank/DDBJ whole genome shotgun (WGS) entry which is preliminary data.</text>
</comment>
<reference evidence="2" key="1">
    <citation type="journal article" date="2023" name="Nat. Plants">
        <title>Single-cell RNA sequencing provides a high-resolution roadmap for understanding the multicellular compartmentation of specialized metabolism.</title>
        <authorList>
            <person name="Sun S."/>
            <person name="Shen X."/>
            <person name="Li Y."/>
            <person name="Li Y."/>
            <person name="Wang S."/>
            <person name="Li R."/>
            <person name="Zhang H."/>
            <person name="Shen G."/>
            <person name="Guo B."/>
            <person name="Wei J."/>
            <person name="Xu J."/>
            <person name="St-Pierre B."/>
            <person name="Chen S."/>
            <person name="Sun C."/>
        </authorList>
    </citation>
    <scope>NUCLEOTIDE SEQUENCE [LARGE SCALE GENOMIC DNA]</scope>
</reference>
<keyword evidence="2" id="KW-1185">Reference proteome</keyword>
<proteinExistence type="predicted"/>
<accession>A0ACB9ZK48</accession>
<dbReference type="EMBL" id="CM044708">
    <property type="protein sequence ID" value="KAI5647960.1"/>
    <property type="molecule type" value="Genomic_DNA"/>
</dbReference>
<evidence type="ECO:0000313" key="2">
    <source>
        <dbReference type="Proteomes" id="UP001060085"/>
    </source>
</evidence>
<evidence type="ECO:0000313" key="1">
    <source>
        <dbReference type="EMBL" id="KAI5647960.1"/>
    </source>
</evidence>
<dbReference type="Proteomes" id="UP001060085">
    <property type="component" value="Linkage Group LG08"/>
</dbReference>
<name>A0ACB9ZK48_CATRO</name>
<sequence length="371" mass="41076">MVAATVPVSGESSSHELLKAHAHVWNMIYNFINSMSIKCAIDLNIPDIIHNHGNPITLSELTQSLKISSSKAPYVHRLMRILTHSGFFIKSKIGGIEKTQEEDAYALTPFSNLLLKNHPLSMNPLLSGTLQSIRIEPWLNLGDWFRNDEDLIIRSPFASTHGRDIWEMAGQEQGHNNLFNEAMASDARLVSSLVVENSEELFGGGLNSLVDVGGGTGTMAKAIADSFPGLKCTVLDLPHVVRGLEGTKNVAYVGGDMFKSIPPADAVLLKSILHDWSDEESIEILKKCKESIPSKERGGKVIVIDMVLGDQTEDKEATETQLFSDMLMMVLAKGRERNEKEWAELFFQAGFSEYKIIPMLGLRSVIEVYYS</sequence>